<protein>
    <recommendedName>
        <fullName evidence="3">Lipoprotein</fullName>
    </recommendedName>
</protein>
<dbReference type="RefSeq" id="WP_156595451.1">
    <property type="nucleotide sequence ID" value="NZ_CACRTI010000004.1"/>
</dbReference>
<evidence type="ECO:0000256" key="1">
    <source>
        <dbReference type="SAM" id="SignalP"/>
    </source>
</evidence>
<feature type="chain" id="PRO_5027006997" description="Lipoprotein" evidence="1">
    <location>
        <begin position="23"/>
        <end position="246"/>
    </location>
</feature>
<gene>
    <name evidence="2" type="ORF">CALFYP1_04257</name>
</gene>
<dbReference type="AlphaFoldDB" id="A0A6N2W497"/>
<dbReference type="EMBL" id="CACRTI010000004">
    <property type="protein sequence ID" value="VYT37120.1"/>
    <property type="molecule type" value="Genomic_DNA"/>
</dbReference>
<keyword evidence="1" id="KW-0732">Signal</keyword>
<organism evidence="2">
    <name type="scientific">Citrobacter amalonaticus</name>
    <dbReference type="NCBI Taxonomy" id="35703"/>
    <lineage>
        <taxon>Bacteria</taxon>
        <taxon>Pseudomonadati</taxon>
        <taxon>Pseudomonadota</taxon>
        <taxon>Gammaproteobacteria</taxon>
        <taxon>Enterobacterales</taxon>
        <taxon>Enterobacteriaceae</taxon>
        <taxon>Citrobacter</taxon>
    </lineage>
</organism>
<reference evidence="2" key="1">
    <citation type="submission" date="2019-11" db="EMBL/GenBank/DDBJ databases">
        <authorList>
            <person name="Feng L."/>
        </authorList>
    </citation>
    <scope>NUCLEOTIDE SEQUENCE</scope>
    <source>
        <strain evidence="2">CAmalonaticusLFYP1</strain>
    </source>
</reference>
<evidence type="ECO:0008006" key="3">
    <source>
        <dbReference type="Google" id="ProtNLM"/>
    </source>
</evidence>
<feature type="signal peptide" evidence="1">
    <location>
        <begin position="1"/>
        <end position="22"/>
    </location>
</feature>
<sequence>MNVKAIVSTAFIGLAFSGSVCANTDFQKEAVLSCDSLIKKESSSWSSWAAGQGLTKDELAMFVSNLCFSGLSTAKNADSLAEIDEWQIAMFNRMSALGLGPLNVNAVQESTRIAKDFYRKSHGLKEESTTKAPTITYPQLPSNATSEQRVAALNEYSSKKTIRGITIKSHCESLTKKMPDNSSPTQELRNVAIQVCKGVMVKNITNGEHGISGTSSIELAVKTYGKDSTEYQYISSVVNRAFSESK</sequence>
<accession>A0A6N2W497</accession>
<evidence type="ECO:0000313" key="2">
    <source>
        <dbReference type="EMBL" id="VYT37120.1"/>
    </source>
</evidence>
<proteinExistence type="predicted"/>
<name>A0A6N2W497_CITAM</name>